<evidence type="ECO:0000256" key="1">
    <source>
        <dbReference type="SAM" id="Coils"/>
    </source>
</evidence>
<accession>A0AB39CXE5</accession>
<feature type="coiled-coil region" evidence="1">
    <location>
        <begin position="135"/>
        <end position="224"/>
    </location>
</feature>
<keyword evidence="3" id="KW-0472">Membrane</keyword>
<proteinExistence type="predicted"/>
<feature type="region of interest" description="Disordered" evidence="2">
    <location>
        <begin position="410"/>
        <end position="438"/>
    </location>
</feature>
<gene>
    <name evidence="4" type="ORF">ABRZ04_10475</name>
</gene>
<dbReference type="AlphaFoldDB" id="A0AB39CXE5"/>
<sequence>MADQLTNLIEKLNKLSAAIPSAMNYKKTAGVHHGNWQFPVISQDDLVEQTESLVEFIDNHREDFDIEEYGEDIKELSERLDFLLSQVVPQLGGQTQAIPNYYLGLQQIKEILISILPPLQVNRLSRHVTSQKARIRSIESRLNEVEPRADDLERKIERIEAAHDAADQLPATLEDLEEAKDKISKALSKAQTEETNISTISGVVEKLKITIEETSEDAKKTLQKCESALRSSTSVGLAAAFYERSAELKSSIRIWLIALVASLIGAIYLGYLQLGRLATLIEHPDAPTAIIVMNLLTSMVSIGACIWLAWLSTKQIGHRFRLSEDYAFKASISRAYEGYRSEAARIDQDLEVQLLASALSRLDELPLRLVETSTHGSPWSELLNSESVKSAMKTVPNFVESVKSLAIEHLSRHRSPGKNGDTESADGSKQPTKQTDSD</sequence>
<dbReference type="RefSeq" id="WP_368639456.1">
    <property type="nucleotide sequence ID" value="NZ_CP158254.1"/>
</dbReference>
<evidence type="ECO:0000256" key="3">
    <source>
        <dbReference type="SAM" id="Phobius"/>
    </source>
</evidence>
<evidence type="ECO:0000256" key="2">
    <source>
        <dbReference type="SAM" id="MobiDB-lite"/>
    </source>
</evidence>
<reference evidence="4" key="1">
    <citation type="submission" date="2024-05" db="EMBL/GenBank/DDBJ databases">
        <authorList>
            <person name="Luo Y.-C."/>
            <person name="Nicholds J."/>
            <person name="Mortimer T."/>
            <person name="Maboni G."/>
        </authorList>
    </citation>
    <scope>NUCLEOTIDE SEQUENCE</scope>
    <source>
        <strain evidence="4">151836</strain>
    </source>
</reference>
<name>A0AB39CXE5_9BURK</name>
<keyword evidence="3" id="KW-1133">Transmembrane helix</keyword>
<organism evidence="4">
    <name type="scientific">Castellaniella ginsengisoli</name>
    <dbReference type="NCBI Taxonomy" id="546114"/>
    <lineage>
        <taxon>Bacteria</taxon>
        <taxon>Pseudomonadati</taxon>
        <taxon>Pseudomonadota</taxon>
        <taxon>Betaproteobacteria</taxon>
        <taxon>Burkholderiales</taxon>
        <taxon>Alcaligenaceae</taxon>
        <taxon>Castellaniella</taxon>
    </lineage>
</organism>
<protein>
    <recommendedName>
        <fullName evidence="5">Chromosome partition protein Smc</fullName>
    </recommendedName>
</protein>
<evidence type="ECO:0000313" key="4">
    <source>
        <dbReference type="EMBL" id="XDJ46744.1"/>
    </source>
</evidence>
<feature type="transmembrane region" description="Helical" evidence="3">
    <location>
        <begin position="286"/>
        <end position="311"/>
    </location>
</feature>
<dbReference type="EMBL" id="CP158254">
    <property type="protein sequence ID" value="XDJ46744.1"/>
    <property type="molecule type" value="Genomic_DNA"/>
</dbReference>
<feature type="compositionally biased region" description="Polar residues" evidence="2">
    <location>
        <begin position="425"/>
        <end position="438"/>
    </location>
</feature>
<keyword evidence="1" id="KW-0175">Coiled coil</keyword>
<keyword evidence="3" id="KW-0812">Transmembrane</keyword>
<feature type="transmembrane region" description="Helical" evidence="3">
    <location>
        <begin position="254"/>
        <end position="274"/>
    </location>
</feature>
<evidence type="ECO:0008006" key="5">
    <source>
        <dbReference type="Google" id="ProtNLM"/>
    </source>
</evidence>